<accession>A0ABQ8KJ17</accession>
<dbReference type="GeneID" id="72004289"/>
<feature type="coiled-coil region" evidence="1">
    <location>
        <begin position="30"/>
        <end position="57"/>
    </location>
</feature>
<gene>
    <name evidence="2" type="ORF">C8Q71DRAFT_755542</name>
</gene>
<keyword evidence="3" id="KW-1185">Reference proteome</keyword>
<evidence type="ECO:0000256" key="1">
    <source>
        <dbReference type="SAM" id="Coils"/>
    </source>
</evidence>
<dbReference type="Proteomes" id="UP000814176">
    <property type="component" value="Unassembled WGS sequence"/>
</dbReference>
<reference evidence="2 3" key="1">
    <citation type="journal article" date="2021" name="Environ. Microbiol.">
        <title>Gene family expansions and transcriptome signatures uncover fungal adaptations to wood decay.</title>
        <authorList>
            <person name="Hage H."/>
            <person name="Miyauchi S."/>
            <person name="Viragh M."/>
            <person name="Drula E."/>
            <person name="Min B."/>
            <person name="Chaduli D."/>
            <person name="Navarro D."/>
            <person name="Favel A."/>
            <person name="Norest M."/>
            <person name="Lesage-Meessen L."/>
            <person name="Balint B."/>
            <person name="Merenyi Z."/>
            <person name="de Eugenio L."/>
            <person name="Morin E."/>
            <person name="Martinez A.T."/>
            <person name="Baldrian P."/>
            <person name="Stursova M."/>
            <person name="Martinez M.J."/>
            <person name="Novotny C."/>
            <person name="Magnuson J.K."/>
            <person name="Spatafora J.W."/>
            <person name="Maurice S."/>
            <person name="Pangilinan J."/>
            <person name="Andreopoulos W."/>
            <person name="LaButti K."/>
            <person name="Hundley H."/>
            <person name="Na H."/>
            <person name="Kuo A."/>
            <person name="Barry K."/>
            <person name="Lipzen A."/>
            <person name="Henrissat B."/>
            <person name="Riley R."/>
            <person name="Ahrendt S."/>
            <person name="Nagy L.G."/>
            <person name="Grigoriev I.V."/>
            <person name="Martin F."/>
            <person name="Rosso M.N."/>
        </authorList>
    </citation>
    <scope>NUCLEOTIDE SEQUENCE [LARGE SCALE GENOMIC DNA]</scope>
    <source>
        <strain evidence="2 3">CIRM-BRFM 1785</strain>
    </source>
</reference>
<protein>
    <submittedName>
        <fullName evidence="2">Uncharacterized protein</fullName>
    </submittedName>
</protein>
<evidence type="ECO:0000313" key="2">
    <source>
        <dbReference type="EMBL" id="KAH9838006.1"/>
    </source>
</evidence>
<name>A0ABQ8KJ17_9APHY</name>
<sequence length="156" mass="16998">MAKEIMTDLDNLQDELNTFIASFRAWIDGVQSLGDVVSELNKSLDQLESDITSTRNAAAANIVGSSASMVNLSVHAENELKNMTSVDAINSLGQLWQAVSNDALEIELWLKDGAKDADIPEYMKLSLDHAVAVYADMAVALRAYATILTEKDIPRP</sequence>
<keyword evidence="1" id="KW-0175">Coiled coil</keyword>
<proteinExistence type="predicted"/>
<comment type="caution">
    <text evidence="2">The sequence shown here is derived from an EMBL/GenBank/DDBJ whole genome shotgun (WGS) entry which is preliminary data.</text>
</comment>
<organism evidence="2 3">
    <name type="scientific">Rhodofomes roseus</name>
    <dbReference type="NCBI Taxonomy" id="34475"/>
    <lineage>
        <taxon>Eukaryota</taxon>
        <taxon>Fungi</taxon>
        <taxon>Dikarya</taxon>
        <taxon>Basidiomycota</taxon>
        <taxon>Agaricomycotina</taxon>
        <taxon>Agaricomycetes</taxon>
        <taxon>Polyporales</taxon>
        <taxon>Rhodofomes</taxon>
    </lineage>
</organism>
<evidence type="ECO:0000313" key="3">
    <source>
        <dbReference type="Proteomes" id="UP000814176"/>
    </source>
</evidence>
<dbReference type="RefSeq" id="XP_047780044.1">
    <property type="nucleotide sequence ID" value="XM_047923557.1"/>
</dbReference>
<dbReference type="EMBL" id="JADCUA010000008">
    <property type="protein sequence ID" value="KAH9838006.1"/>
    <property type="molecule type" value="Genomic_DNA"/>
</dbReference>